<dbReference type="Gramene" id="Manes.04G092500.6.v8.1">
    <property type="protein sequence ID" value="Manes.04G092500.6.v8.1.CDS"/>
    <property type="gene ID" value="Manes.04G092500.v8.1"/>
</dbReference>
<dbReference type="Gramene" id="Manes.04G092500.7.v8.1">
    <property type="protein sequence ID" value="Manes.04G092500.7.v8.1.CDS"/>
    <property type="gene ID" value="Manes.04G092500.v8.1"/>
</dbReference>
<organism evidence="2 3">
    <name type="scientific">Manihot esculenta</name>
    <name type="common">Cassava</name>
    <name type="synonym">Jatropha manihot</name>
    <dbReference type="NCBI Taxonomy" id="3983"/>
    <lineage>
        <taxon>Eukaryota</taxon>
        <taxon>Viridiplantae</taxon>
        <taxon>Streptophyta</taxon>
        <taxon>Embryophyta</taxon>
        <taxon>Tracheophyta</taxon>
        <taxon>Spermatophyta</taxon>
        <taxon>Magnoliopsida</taxon>
        <taxon>eudicotyledons</taxon>
        <taxon>Gunneridae</taxon>
        <taxon>Pentapetalae</taxon>
        <taxon>rosids</taxon>
        <taxon>fabids</taxon>
        <taxon>Malpighiales</taxon>
        <taxon>Euphorbiaceae</taxon>
        <taxon>Crotonoideae</taxon>
        <taxon>Manihoteae</taxon>
        <taxon>Manihot</taxon>
    </lineage>
</organism>
<comment type="caution">
    <text evidence="2">The sequence shown here is derived from an EMBL/GenBank/DDBJ whole genome shotgun (WGS) entry which is preliminary data.</text>
</comment>
<proteinExistence type="predicted"/>
<protein>
    <recommendedName>
        <fullName evidence="1">Thioredoxin domain-containing protein</fullName>
    </recommendedName>
</protein>
<evidence type="ECO:0000313" key="3">
    <source>
        <dbReference type="Proteomes" id="UP000091857"/>
    </source>
</evidence>
<dbReference type="InterPro" id="IPR036249">
    <property type="entry name" value="Thioredoxin-like_sf"/>
</dbReference>
<dbReference type="Pfam" id="PF00085">
    <property type="entry name" value="Thioredoxin"/>
    <property type="match status" value="1"/>
</dbReference>
<dbReference type="Proteomes" id="UP000091857">
    <property type="component" value="Chromosome 4"/>
</dbReference>
<dbReference type="STRING" id="3983.A0A2C9W148"/>
<keyword evidence="3" id="KW-1185">Reference proteome</keyword>
<dbReference type="InterPro" id="IPR050620">
    <property type="entry name" value="Thioredoxin_H-type-like"/>
</dbReference>
<dbReference type="SUPFAM" id="SSF52833">
    <property type="entry name" value="Thioredoxin-like"/>
    <property type="match status" value="1"/>
</dbReference>
<feature type="domain" description="Thioredoxin" evidence="1">
    <location>
        <begin position="18"/>
        <end position="147"/>
    </location>
</feature>
<dbReference type="EMBL" id="CM004390">
    <property type="protein sequence ID" value="OAY52549.1"/>
    <property type="molecule type" value="Genomic_DNA"/>
</dbReference>
<dbReference type="Gramene" id="Manes.04G092500.3.v8.1">
    <property type="protein sequence ID" value="Manes.04G092500.3.v8.1.CDS"/>
    <property type="gene ID" value="Manes.04G092500.v8.1"/>
</dbReference>
<reference evidence="3" key="1">
    <citation type="journal article" date="2016" name="Nat. Biotechnol.">
        <title>Sequencing wild and cultivated cassava and related species reveals extensive interspecific hybridization and genetic diversity.</title>
        <authorList>
            <person name="Bredeson J.V."/>
            <person name="Lyons J.B."/>
            <person name="Prochnik S.E."/>
            <person name="Wu G.A."/>
            <person name="Ha C.M."/>
            <person name="Edsinger-Gonzales E."/>
            <person name="Grimwood J."/>
            <person name="Schmutz J."/>
            <person name="Rabbi I.Y."/>
            <person name="Egesi C."/>
            <person name="Nauluvula P."/>
            <person name="Lebot V."/>
            <person name="Ndunguru J."/>
            <person name="Mkamilo G."/>
            <person name="Bart R.S."/>
            <person name="Setter T.L."/>
            <person name="Gleadow R.M."/>
            <person name="Kulakow P."/>
            <person name="Ferguson M.E."/>
            <person name="Rounsley S."/>
            <person name="Rokhsar D.S."/>
        </authorList>
    </citation>
    <scope>NUCLEOTIDE SEQUENCE [LARGE SCALE GENOMIC DNA]</scope>
    <source>
        <strain evidence="3">cv. AM560-2</strain>
    </source>
</reference>
<name>A0A2C9W148_MANES</name>
<evidence type="ECO:0000259" key="1">
    <source>
        <dbReference type="PROSITE" id="PS51352"/>
    </source>
</evidence>
<dbReference type="Gene3D" id="3.40.30.10">
    <property type="entry name" value="Glutaredoxin"/>
    <property type="match status" value="1"/>
</dbReference>
<dbReference type="PANTHER" id="PTHR10438">
    <property type="entry name" value="THIOREDOXIN"/>
    <property type="match status" value="1"/>
</dbReference>
<dbReference type="OrthoDB" id="2121326at2759"/>
<dbReference type="PROSITE" id="PS51352">
    <property type="entry name" value="THIOREDOXIN_2"/>
    <property type="match status" value="1"/>
</dbReference>
<dbReference type="PANTHER" id="PTHR10438:SF394">
    <property type="entry name" value="THIOREDOXIN-LIKE PROTEIN CXXS2-RELATED"/>
    <property type="match status" value="1"/>
</dbReference>
<dbReference type="AlphaFoldDB" id="A0A2C9W148"/>
<gene>
    <name evidence="2" type="ORF">MANES_04G092500v8</name>
</gene>
<dbReference type="InterPro" id="IPR013766">
    <property type="entry name" value="Thioredoxin_domain"/>
</dbReference>
<accession>A0A2C9W148</accession>
<sequence length="152" mass="16992">MGQCWSKISKVCMCCRGKNIGADNNKKNIQNEHGDCTCKDIHQIDSTQKWEEKLSEANRDGKSIIVNFCSSWCAPSKSIARTFCDLAEKYSSIVFLSVDIDELGELSSSWEVKSTPTFFFLKNGRQVDKLVGADKRELQKKTAALSSLPNDS</sequence>
<dbReference type="CDD" id="cd02947">
    <property type="entry name" value="TRX_family"/>
    <property type="match status" value="1"/>
</dbReference>
<evidence type="ECO:0000313" key="2">
    <source>
        <dbReference type="EMBL" id="OAY52549.1"/>
    </source>
</evidence>